<dbReference type="InterPro" id="IPR003754">
    <property type="entry name" value="4pyrrol_synth_uPrphyn_synth"/>
</dbReference>
<feature type="domain" description="Tetrapyrrole biosynthesis uroporphyrinogen III synthase" evidence="1">
    <location>
        <begin position="14"/>
        <end position="109"/>
    </location>
</feature>
<reference evidence="2" key="1">
    <citation type="submission" date="2022-11" db="EMBL/GenBank/DDBJ databases">
        <title>The whole genome sequencing of pests is an important tool to study the evolution of the plant-insect interaction and insecticide resistance.</title>
        <authorList>
            <person name="Kananovich Y."/>
        </authorList>
    </citation>
    <scope>NUCLEOTIDE SEQUENCE</scope>
    <source>
        <strain evidence="2">BSU_Bre_2018</strain>
    </source>
</reference>
<evidence type="ECO:0000259" key="1">
    <source>
        <dbReference type="Pfam" id="PF02602"/>
    </source>
</evidence>
<dbReference type="Proteomes" id="UP001163440">
    <property type="component" value="Chromosome"/>
</dbReference>
<dbReference type="RefSeq" id="WP_158365994.1">
    <property type="nucleotide sequence ID" value="NZ_CP034882.1"/>
</dbReference>
<accession>A0AAJ5TXC6</accession>
<dbReference type="EMBL" id="CP113406">
    <property type="protein sequence ID" value="WAI18949.1"/>
    <property type="molecule type" value="Genomic_DNA"/>
</dbReference>
<evidence type="ECO:0000313" key="2">
    <source>
        <dbReference type="EMBL" id="WAI18949.1"/>
    </source>
</evidence>
<gene>
    <name evidence="2" type="ORF">OW720_03055</name>
</gene>
<protein>
    <submittedName>
        <fullName evidence="2">Uroporphyrinogen-III synthase</fullName>
    </submittedName>
</protein>
<organism evidence="2 3">
    <name type="scientific">Buchnera aphidicola</name>
    <name type="common">Brevicoryne brassicae</name>
    <dbReference type="NCBI Taxonomy" id="911343"/>
    <lineage>
        <taxon>Bacteria</taxon>
        <taxon>Pseudomonadati</taxon>
        <taxon>Pseudomonadota</taxon>
        <taxon>Gammaproteobacteria</taxon>
        <taxon>Enterobacterales</taxon>
        <taxon>Erwiniaceae</taxon>
        <taxon>Buchnera</taxon>
    </lineage>
</organism>
<dbReference type="GO" id="GO:0004852">
    <property type="term" value="F:uroporphyrinogen-III synthase activity"/>
    <property type="evidence" value="ECO:0007669"/>
    <property type="project" value="InterPro"/>
</dbReference>
<dbReference type="InterPro" id="IPR036108">
    <property type="entry name" value="4pyrrol_syn_uPrphyn_synt_sf"/>
</dbReference>
<proteinExistence type="predicted"/>
<name>A0AAJ5TXC6_9GAMM</name>
<sequence>MKILVMRPSPEGEDLVNNLKKIGIHAWHFSFFDFYSSTSLINLSNKVNDLYESNIIIIFSKKSIYYTNLYLKNHNLQWPFDAEYYTVGQSTALSLYKHVKKKLFFPKNKKIVKIY</sequence>
<dbReference type="SUPFAM" id="SSF69618">
    <property type="entry name" value="HemD-like"/>
    <property type="match status" value="1"/>
</dbReference>
<evidence type="ECO:0000313" key="3">
    <source>
        <dbReference type="Proteomes" id="UP001163440"/>
    </source>
</evidence>
<dbReference type="Gene3D" id="3.40.50.10090">
    <property type="match status" value="2"/>
</dbReference>
<dbReference type="GO" id="GO:0033014">
    <property type="term" value="P:tetrapyrrole biosynthetic process"/>
    <property type="evidence" value="ECO:0007669"/>
    <property type="project" value="InterPro"/>
</dbReference>
<dbReference type="Pfam" id="PF02602">
    <property type="entry name" value="HEM4"/>
    <property type="match status" value="1"/>
</dbReference>
<dbReference type="AlphaFoldDB" id="A0AAJ5TXC6"/>